<dbReference type="AlphaFoldDB" id="A0A366HYD1"/>
<dbReference type="EMBL" id="QNRY01000043">
    <property type="protein sequence ID" value="RBP59041.1"/>
    <property type="molecule type" value="Genomic_DNA"/>
</dbReference>
<organism evidence="1 2">
    <name type="scientific">Brenneria salicis ATCC 15712 = DSM 30166</name>
    <dbReference type="NCBI Taxonomy" id="714314"/>
    <lineage>
        <taxon>Bacteria</taxon>
        <taxon>Pseudomonadati</taxon>
        <taxon>Pseudomonadota</taxon>
        <taxon>Gammaproteobacteria</taxon>
        <taxon>Enterobacterales</taxon>
        <taxon>Pectobacteriaceae</taxon>
        <taxon>Brenneria</taxon>
    </lineage>
</organism>
<evidence type="ECO:0000313" key="2">
    <source>
        <dbReference type="Proteomes" id="UP000253046"/>
    </source>
</evidence>
<dbReference type="Proteomes" id="UP000253046">
    <property type="component" value="Unassembled WGS sequence"/>
</dbReference>
<keyword evidence="2" id="KW-1185">Reference proteome</keyword>
<proteinExistence type="predicted"/>
<comment type="caution">
    <text evidence="1">The sequence shown here is derived from an EMBL/GenBank/DDBJ whole genome shotgun (WGS) entry which is preliminary data.</text>
</comment>
<reference evidence="1 2" key="1">
    <citation type="submission" date="2018-06" db="EMBL/GenBank/DDBJ databases">
        <title>Genomic Encyclopedia of Type Strains, Phase IV (KMG-IV): sequencing the most valuable type-strain genomes for metagenomic binning, comparative biology and taxonomic classification.</title>
        <authorList>
            <person name="Goeker M."/>
        </authorList>
    </citation>
    <scope>NUCLEOTIDE SEQUENCE [LARGE SCALE GENOMIC DNA]</scope>
    <source>
        <strain evidence="1 2">DSM 30166</strain>
    </source>
</reference>
<gene>
    <name evidence="1" type="ORF">DES54_1436</name>
</gene>
<protein>
    <submittedName>
        <fullName evidence="1">Uncharacterized protein</fullName>
    </submittedName>
</protein>
<evidence type="ECO:0000313" key="1">
    <source>
        <dbReference type="EMBL" id="RBP59041.1"/>
    </source>
</evidence>
<name>A0A366HYD1_9GAMM</name>
<accession>A0A366HYD1</accession>
<dbReference type="RefSeq" id="WP_113868751.1">
    <property type="nucleotide sequence ID" value="NZ_AGJP01000001.1"/>
</dbReference>
<dbReference type="OrthoDB" id="6627371at2"/>
<sequence>MRIMPSNPAIFHEAVLRDDAKTIQELRAQGYQPVAVDKNGDSPMDVLSKRQDISADTRQKLHHSLLSSLNPTAPKGYIKPEAFHGSPWGFEILRSAGLKAGVNDPKGGSQSLEGKVFFSDRTPLLDGDAETRNKLRQSARVYALGAGAKLTTVETRSEIYLLARAVNRAYERNAFPDSHKIALLLPSADNPEEAVYLSLLRHLAAHGALTHEKSDGQMLARFPFPANVTVKDSSVTFSSEQVSAMMRQAFERIERELVDGKLPFLNALNEGNGVPIVFGFSKIENLQTHQIRNKLLNKVSQYSYQSNDHPLSGSPSGGKLKEIEVKSRQDLATLMLACTAKNVPLPDNTLIRISPSPRDKQNSGVKAQYLDGAVVEQFRRDLMNGREKSDIASLGLNELQVLNRQWRASAEIMDSQTSGNRS</sequence>